<dbReference type="PANTHER" id="PTHR11024:SF3">
    <property type="entry name" value="NUCLEOPORIN SEH1"/>
    <property type="match status" value="1"/>
</dbReference>
<gene>
    <name evidence="6" type="ORF">PPROV_001104700</name>
</gene>
<dbReference type="Gene3D" id="2.130.10.10">
    <property type="entry name" value="YVTN repeat-like/Quinoprotein amine dehydrogenase"/>
    <property type="match status" value="1"/>
</dbReference>
<proteinExistence type="predicted"/>
<dbReference type="AlphaFoldDB" id="A0A830I5L2"/>
<keyword evidence="7" id="KW-1185">Reference proteome</keyword>
<evidence type="ECO:0000313" key="6">
    <source>
        <dbReference type="EMBL" id="GHP12319.1"/>
    </source>
</evidence>
<dbReference type="SUPFAM" id="SSF50978">
    <property type="entry name" value="WD40 repeat-like"/>
    <property type="match status" value="1"/>
</dbReference>
<accession>A0A830I5L2</accession>
<evidence type="ECO:0000256" key="4">
    <source>
        <dbReference type="ARBA" id="ARBA00022737"/>
    </source>
</evidence>
<dbReference type="GO" id="GO:0034198">
    <property type="term" value="P:cellular response to amino acid starvation"/>
    <property type="evidence" value="ECO:0007669"/>
    <property type="project" value="TreeGrafter"/>
</dbReference>
<dbReference type="GO" id="GO:0005198">
    <property type="term" value="F:structural molecule activity"/>
    <property type="evidence" value="ECO:0007669"/>
    <property type="project" value="InterPro"/>
</dbReference>
<reference evidence="6" key="1">
    <citation type="submission" date="2020-10" db="EMBL/GenBank/DDBJ databases">
        <title>Unveiling of a novel bifunctional photoreceptor, Dualchrome1, isolated from a cosmopolitan green alga.</title>
        <authorList>
            <person name="Suzuki S."/>
            <person name="Kawachi M."/>
        </authorList>
    </citation>
    <scope>NUCLEOTIDE SEQUENCE</scope>
    <source>
        <strain evidence="6">NIES 2893</strain>
    </source>
</reference>
<dbReference type="PANTHER" id="PTHR11024">
    <property type="entry name" value="NUCLEAR PORE COMPLEX PROTEIN SEC13 / SEH1 FAMILY MEMBER"/>
    <property type="match status" value="1"/>
</dbReference>
<evidence type="ECO:0000256" key="2">
    <source>
        <dbReference type="ARBA" id="ARBA00022448"/>
    </source>
</evidence>
<organism evidence="6 7">
    <name type="scientific">Pycnococcus provasolii</name>
    <dbReference type="NCBI Taxonomy" id="41880"/>
    <lineage>
        <taxon>Eukaryota</taxon>
        <taxon>Viridiplantae</taxon>
        <taxon>Chlorophyta</taxon>
        <taxon>Pseudoscourfieldiophyceae</taxon>
        <taxon>Pseudoscourfieldiales</taxon>
        <taxon>Pycnococcaceae</taxon>
        <taxon>Pycnococcus</taxon>
    </lineage>
</organism>
<name>A0A830I5L2_9CHLO</name>
<sequence length="388" mass="40883">MRPPPPPPSSTSTCWSLDGFVCLQHSSSSSLVSLHSRNEHSSRGSVMLDSRAHVFCVCATYLPCCTFTTGVSGEVSLVHGLSGIDKTLPYAQAQARIRAFACVLTDGGIRILAERHPGNAKPSSAAASTPAHGPWELLASPDAGGMASKAKTGGGPPADAAFAPANTSAGTTLAVLNEQGDVRLLAPRKGRPASWECVDTLAANNSSEKGTCLAWRSPNRAAADQAHSKADAEQLTRAFLAVGHTSGVVVWAHRPELRRWERVASIATQTPVTAICFRPPVGAVADGRDAIAVATGENVTRYTLAPASSGALPFTADPMPLSPVNMKHPSSVWRLEYNDAATALLACFEHAPDHWSDNIPCAWVWAPDLTGEWASRAEVHRDGSLHPL</sequence>
<evidence type="ECO:0000256" key="3">
    <source>
        <dbReference type="ARBA" id="ARBA00022574"/>
    </source>
</evidence>
<evidence type="ECO:0000256" key="1">
    <source>
        <dbReference type="ARBA" id="ARBA00004259"/>
    </source>
</evidence>
<keyword evidence="5" id="KW-0539">Nucleus</keyword>
<comment type="subcellular location">
    <subcellularLocation>
        <location evidence="1">Nucleus envelope</location>
    </subcellularLocation>
</comment>
<dbReference type="InterPro" id="IPR037363">
    <property type="entry name" value="Sec13/Seh1_fam"/>
</dbReference>
<dbReference type="InterPro" id="IPR015943">
    <property type="entry name" value="WD40/YVTN_repeat-like_dom_sf"/>
</dbReference>
<evidence type="ECO:0000313" key="7">
    <source>
        <dbReference type="Proteomes" id="UP000660262"/>
    </source>
</evidence>
<comment type="caution">
    <text evidence="6">The sequence shown here is derived from an EMBL/GenBank/DDBJ whole genome shotgun (WGS) entry which is preliminary data.</text>
</comment>
<keyword evidence="3" id="KW-0853">WD repeat</keyword>
<dbReference type="GO" id="GO:0035859">
    <property type="term" value="C:Seh1-associated complex"/>
    <property type="evidence" value="ECO:0007669"/>
    <property type="project" value="TreeGrafter"/>
</dbReference>
<dbReference type="GO" id="GO:0031080">
    <property type="term" value="C:nuclear pore outer ring"/>
    <property type="evidence" value="ECO:0007669"/>
    <property type="project" value="TreeGrafter"/>
</dbReference>
<protein>
    <submittedName>
        <fullName evidence="6">Uncharacterized protein</fullName>
    </submittedName>
</protein>
<dbReference type="Proteomes" id="UP000660262">
    <property type="component" value="Unassembled WGS sequence"/>
</dbReference>
<keyword evidence="4" id="KW-0677">Repeat</keyword>
<keyword evidence="2" id="KW-0813">Transport</keyword>
<dbReference type="EMBL" id="BNJQ01000040">
    <property type="protein sequence ID" value="GHP12319.1"/>
    <property type="molecule type" value="Genomic_DNA"/>
</dbReference>
<dbReference type="GO" id="GO:1904263">
    <property type="term" value="P:positive regulation of TORC1 signaling"/>
    <property type="evidence" value="ECO:0007669"/>
    <property type="project" value="TreeGrafter"/>
</dbReference>
<evidence type="ECO:0000256" key="5">
    <source>
        <dbReference type="ARBA" id="ARBA00023242"/>
    </source>
</evidence>
<dbReference type="InterPro" id="IPR036322">
    <property type="entry name" value="WD40_repeat_dom_sf"/>
</dbReference>